<protein>
    <submittedName>
        <fullName evidence="2">Uncharacterized protein</fullName>
    </submittedName>
</protein>
<dbReference type="EMBL" id="CADCWG010000098">
    <property type="protein sequence ID" value="CAA9548639.1"/>
    <property type="molecule type" value="Genomic_DNA"/>
</dbReference>
<feature type="compositionally biased region" description="Basic and acidic residues" evidence="1">
    <location>
        <begin position="1"/>
        <end position="11"/>
    </location>
</feature>
<organism evidence="2">
    <name type="scientific">uncultured Thermomicrobiales bacterium</name>
    <dbReference type="NCBI Taxonomy" id="1645740"/>
    <lineage>
        <taxon>Bacteria</taxon>
        <taxon>Pseudomonadati</taxon>
        <taxon>Thermomicrobiota</taxon>
        <taxon>Thermomicrobia</taxon>
        <taxon>Thermomicrobiales</taxon>
        <taxon>environmental samples</taxon>
    </lineage>
</organism>
<sequence>MPGHTAAERTPRPSVHGRRPESPAEVAPRPPPRPLSSDRSRRRADLTSLRRRRPRSPRGPSAEPEDGDDEGQKGARRVLLTPGPERDGRGWGTGGENWQGGSVTWGDCPPPQGGAPRDRRGDAAASTGRRHRGLP</sequence>
<accession>A0A6J4UID1</accession>
<evidence type="ECO:0000313" key="2">
    <source>
        <dbReference type="EMBL" id="CAA9548639.1"/>
    </source>
</evidence>
<feature type="region of interest" description="Disordered" evidence="1">
    <location>
        <begin position="1"/>
        <end position="135"/>
    </location>
</feature>
<name>A0A6J4UID1_9BACT</name>
<evidence type="ECO:0000256" key="1">
    <source>
        <dbReference type="SAM" id="MobiDB-lite"/>
    </source>
</evidence>
<proteinExistence type="predicted"/>
<feature type="compositionally biased region" description="Basic and acidic residues" evidence="1">
    <location>
        <begin position="36"/>
        <end position="45"/>
    </location>
</feature>
<reference evidence="2" key="1">
    <citation type="submission" date="2020-02" db="EMBL/GenBank/DDBJ databases">
        <authorList>
            <person name="Meier V. D."/>
        </authorList>
    </citation>
    <scope>NUCLEOTIDE SEQUENCE</scope>
    <source>
        <strain evidence="2">AVDCRST_MAG49</strain>
    </source>
</reference>
<dbReference type="AlphaFoldDB" id="A0A6J4UID1"/>
<gene>
    <name evidence="2" type="ORF">AVDCRST_MAG49-1583</name>
</gene>